<evidence type="ECO:0000259" key="2">
    <source>
        <dbReference type="PROSITE" id="PS50110"/>
    </source>
</evidence>
<dbReference type="InterPro" id="IPR011006">
    <property type="entry name" value="CheY-like_superfamily"/>
</dbReference>
<proteinExistence type="predicted"/>
<gene>
    <name evidence="4" type="ORF">SAMN05216262_12920</name>
</gene>
<dbReference type="Pfam" id="PF00072">
    <property type="entry name" value="Response_reg"/>
    <property type="match status" value="1"/>
</dbReference>
<dbReference type="PROSITE" id="PS50110">
    <property type="entry name" value="RESPONSE_REGULATORY"/>
    <property type="match status" value="1"/>
</dbReference>
<feature type="domain" description="EAL" evidence="3">
    <location>
        <begin position="140"/>
        <end position="393"/>
    </location>
</feature>
<dbReference type="Gene3D" id="3.40.50.2300">
    <property type="match status" value="1"/>
</dbReference>
<evidence type="ECO:0000313" key="5">
    <source>
        <dbReference type="Proteomes" id="UP000199297"/>
    </source>
</evidence>
<keyword evidence="5" id="KW-1185">Reference proteome</keyword>
<evidence type="ECO:0000313" key="4">
    <source>
        <dbReference type="EMBL" id="SEL88700.1"/>
    </source>
</evidence>
<dbReference type="Pfam" id="PF00563">
    <property type="entry name" value="EAL"/>
    <property type="match status" value="1"/>
</dbReference>
<dbReference type="RefSeq" id="WP_085285929.1">
    <property type="nucleotide sequence ID" value="NZ_FOBI01000029.1"/>
</dbReference>
<dbReference type="Proteomes" id="UP000199297">
    <property type="component" value="Unassembled WGS sequence"/>
</dbReference>
<dbReference type="CDD" id="cd01948">
    <property type="entry name" value="EAL"/>
    <property type="match status" value="1"/>
</dbReference>
<dbReference type="STRING" id="641665.GCA_002104455_01979"/>
<dbReference type="PANTHER" id="PTHR33121">
    <property type="entry name" value="CYCLIC DI-GMP PHOSPHODIESTERASE PDEF"/>
    <property type="match status" value="1"/>
</dbReference>
<dbReference type="SUPFAM" id="SSF52172">
    <property type="entry name" value="CheY-like"/>
    <property type="match status" value="1"/>
</dbReference>
<reference evidence="5" key="1">
    <citation type="submission" date="2016-10" db="EMBL/GenBank/DDBJ databases">
        <authorList>
            <person name="Varghese N."/>
            <person name="Submissions S."/>
        </authorList>
    </citation>
    <scope>NUCLEOTIDE SEQUENCE [LARGE SCALE GENOMIC DNA]</scope>
    <source>
        <strain evidence="5">CGMCC 1.9127</strain>
    </source>
</reference>
<dbReference type="InterPro" id="IPR001633">
    <property type="entry name" value="EAL_dom"/>
</dbReference>
<dbReference type="InterPro" id="IPR001789">
    <property type="entry name" value="Sig_transdc_resp-reg_receiver"/>
</dbReference>
<protein>
    <submittedName>
        <fullName evidence="4">EAL domain, c-di-GMP-specific phosphodiesterase class I (Or its enzymatically inactive variant)</fullName>
    </submittedName>
</protein>
<feature type="domain" description="Response regulatory" evidence="2">
    <location>
        <begin position="5"/>
        <end position="126"/>
    </location>
</feature>
<dbReference type="GO" id="GO:0000160">
    <property type="term" value="P:phosphorelay signal transduction system"/>
    <property type="evidence" value="ECO:0007669"/>
    <property type="project" value="InterPro"/>
</dbReference>
<evidence type="ECO:0000259" key="3">
    <source>
        <dbReference type="PROSITE" id="PS50883"/>
    </source>
</evidence>
<dbReference type="SUPFAM" id="SSF141868">
    <property type="entry name" value="EAL domain-like"/>
    <property type="match status" value="1"/>
</dbReference>
<dbReference type="GO" id="GO:0071111">
    <property type="term" value="F:cyclic-guanylate-specific phosphodiesterase activity"/>
    <property type="evidence" value="ECO:0007669"/>
    <property type="project" value="InterPro"/>
</dbReference>
<dbReference type="OrthoDB" id="9812358at2"/>
<dbReference type="SMART" id="SM00052">
    <property type="entry name" value="EAL"/>
    <property type="match status" value="1"/>
</dbReference>
<organism evidence="4 5">
    <name type="scientific">Colwellia chukchiensis</name>
    <dbReference type="NCBI Taxonomy" id="641665"/>
    <lineage>
        <taxon>Bacteria</taxon>
        <taxon>Pseudomonadati</taxon>
        <taxon>Pseudomonadota</taxon>
        <taxon>Gammaproteobacteria</taxon>
        <taxon>Alteromonadales</taxon>
        <taxon>Colwelliaceae</taxon>
        <taxon>Colwellia</taxon>
    </lineage>
</organism>
<feature type="modified residue" description="4-aspartylphosphate" evidence="1">
    <location>
        <position position="56"/>
    </location>
</feature>
<accession>A0A1H7TV07</accession>
<dbReference type="InterPro" id="IPR035919">
    <property type="entry name" value="EAL_sf"/>
</dbReference>
<dbReference type="PANTHER" id="PTHR33121:SF70">
    <property type="entry name" value="SIGNALING PROTEIN YKOW"/>
    <property type="match status" value="1"/>
</dbReference>
<dbReference type="InterPro" id="IPR050706">
    <property type="entry name" value="Cyclic-di-GMP_PDE-like"/>
</dbReference>
<dbReference type="SMART" id="SM00448">
    <property type="entry name" value="REC"/>
    <property type="match status" value="1"/>
</dbReference>
<dbReference type="PROSITE" id="PS50883">
    <property type="entry name" value="EAL"/>
    <property type="match status" value="1"/>
</dbReference>
<name>A0A1H7TV07_9GAMM</name>
<keyword evidence="1" id="KW-0597">Phosphoprotein</keyword>
<dbReference type="Gene3D" id="3.20.20.450">
    <property type="entry name" value="EAL domain"/>
    <property type="match status" value="1"/>
</dbReference>
<evidence type="ECO:0000256" key="1">
    <source>
        <dbReference type="PROSITE-ProRule" id="PRU00169"/>
    </source>
</evidence>
<dbReference type="EMBL" id="FOBI01000029">
    <property type="protein sequence ID" value="SEL88700.1"/>
    <property type="molecule type" value="Genomic_DNA"/>
</dbReference>
<dbReference type="AlphaFoldDB" id="A0A1H7TV07"/>
<sequence length="395" mass="44944">MNIKKVLIIEDDRFQVQLMTRFLEKLTHASVQRAANGQEALSHLNHIHKPDLIFCDLNMPKMDGIEFLRKVSQQKLNSQIVITSVAETEVLSSVIKMADTYGLLNVLSLKKPINYKSLESLFTQLEQLEEKKVDQFNVSYQASDQEIINGLQYGQFVPFFQPHINATNNQICGAEALVRWQHPKIGVLSPDAFLKKLTKLGLINKLTLTILDLAIATCVSWHQQGTQYRISVNVSPLDLTDLNFADRVFEILNHYQLPAKYLTLEITETEICNHLGKALETMSRLRIKGVEISIDDFGTGSSSMLQLITSPFRELKVDQFFVRNMFVDPKSYTAVKASLYLAKHLNLRSVAEGVETEEQAKELKHLGCNILQGYNYSPALPAEKFLQWCQHFQSK</sequence>